<dbReference type="PANTHER" id="PTHR33337:SF40">
    <property type="entry name" value="CENP-V_GFA DOMAIN-CONTAINING PROTEIN-RELATED"/>
    <property type="match status" value="1"/>
</dbReference>
<dbReference type="AlphaFoldDB" id="A0A5N6JDT9"/>
<protein>
    <submittedName>
        <fullName evidence="6">Mss4-like protein</fullName>
    </submittedName>
</protein>
<dbReference type="InterPro" id="IPR011057">
    <property type="entry name" value="Mss4-like_sf"/>
</dbReference>
<reference evidence="6 7" key="1">
    <citation type="submission" date="2019-04" db="EMBL/GenBank/DDBJ databases">
        <title>Fungal friends and foes A comparative genomics study of 23 Aspergillus species from section Flavi.</title>
        <authorList>
            <consortium name="DOE Joint Genome Institute"/>
            <person name="Kjaerbolling I."/>
            <person name="Vesth T.C."/>
            <person name="Frisvad J.C."/>
            <person name="Nybo J.L."/>
            <person name="Theobald S."/>
            <person name="Kildgaard S."/>
            <person name="Petersen T.I."/>
            <person name="Kuo A."/>
            <person name="Sato A."/>
            <person name="Lyhne E.K."/>
            <person name="Kogle M.E."/>
            <person name="Wiebenga A."/>
            <person name="Kun R.S."/>
            <person name="Lubbers R.J."/>
            <person name="Makela M.R."/>
            <person name="Barry K."/>
            <person name="Chovatia M."/>
            <person name="Clum A."/>
            <person name="Daum C."/>
            <person name="Haridas S."/>
            <person name="He G."/>
            <person name="LaButti K."/>
            <person name="Lipzen A."/>
            <person name="Mondo S."/>
            <person name="Pangilinan J."/>
            <person name="Riley R."/>
            <person name="Salamov A."/>
            <person name="Simmons B.A."/>
            <person name="Magnuson J.K."/>
            <person name="Henrissat B."/>
            <person name="Mortensen U.H."/>
            <person name="Larsen T.O."/>
            <person name="De vries R.P."/>
            <person name="Grigoriev I.V."/>
            <person name="Machida M."/>
            <person name="Baker S.E."/>
            <person name="Andersen M.R."/>
        </authorList>
    </citation>
    <scope>NUCLEOTIDE SEQUENCE [LARGE SCALE GENOMIC DNA]</scope>
    <source>
        <strain evidence="6 7">CBS 117635</strain>
    </source>
</reference>
<evidence type="ECO:0000313" key="6">
    <source>
        <dbReference type="EMBL" id="KAB8277015.1"/>
    </source>
</evidence>
<sequence length="149" mass="16249">METAALTGTCACEHITYTASVLPTKLINCHCTTCRKQSGGPYQTWALFSATNITWTHEEPTQRRSSDFATRGFCSRCGSSISMVYDSEPGGLYIAAGTIDDLDGVVPKPCAHFFVKEKAAWFQLPNDGFVLLTLLDVEPLDIVHGVLVD</sequence>
<dbReference type="Pfam" id="PF04828">
    <property type="entry name" value="GFA"/>
    <property type="match status" value="1"/>
</dbReference>
<dbReference type="PROSITE" id="PS51891">
    <property type="entry name" value="CENP_V_GFA"/>
    <property type="match status" value="1"/>
</dbReference>
<evidence type="ECO:0000256" key="3">
    <source>
        <dbReference type="ARBA" id="ARBA00022833"/>
    </source>
</evidence>
<dbReference type="Gene3D" id="3.90.1590.10">
    <property type="entry name" value="glutathione-dependent formaldehyde- activating enzyme (gfa)"/>
    <property type="match status" value="1"/>
</dbReference>
<feature type="domain" description="CENP-V/GFA" evidence="5">
    <location>
        <begin position="6"/>
        <end position="109"/>
    </location>
</feature>
<comment type="similarity">
    <text evidence="1">Belongs to the Gfa family.</text>
</comment>
<evidence type="ECO:0000256" key="1">
    <source>
        <dbReference type="ARBA" id="ARBA00005495"/>
    </source>
</evidence>
<keyword evidence="4" id="KW-0456">Lyase</keyword>
<dbReference type="GO" id="GO:0046872">
    <property type="term" value="F:metal ion binding"/>
    <property type="evidence" value="ECO:0007669"/>
    <property type="project" value="UniProtKB-KW"/>
</dbReference>
<evidence type="ECO:0000256" key="2">
    <source>
        <dbReference type="ARBA" id="ARBA00022723"/>
    </source>
</evidence>
<name>A0A5N6JDT9_9EURO</name>
<evidence type="ECO:0000259" key="5">
    <source>
        <dbReference type="PROSITE" id="PS51891"/>
    </source>
</evidence>
<organism evidence="6 7">
    <name type="scientific">Aspergillus minisclerotigenes</name>
    <dbReference type="NCBI Taxonomy" id="656917"/>
    <lineage>
        <taxon>Eukaryota</taxon>
        <taxon>Fungi</taxon>
        <taxon>Dikarya</taxon>
        <taxon>Ascomycota</taxon>
        <taxon>Pezizomycotina</taxon>
        <taxon>Eurotiomycetes</taxon>
        <taxon>Eurotiomycetidae</taxon>
        <taxon>Eurotiales</taxon>
        <taxon>Aspergillaceae</taxon>
        <taxon>Aspergillus</taxon>
        <taxon>Aspergillus subgen. Circumdati</taxon>
    </lineage>
</organism>
<keyword evidence="3" id="KW-0862">Zinc</keyword>
<dbReference type="GO" id="GO:0016846">
    <property type="term" value="F:carbon-sulfur lyase activity"/>
    <property type="evidence" value="ECO:0007669"/>
    <property type="project" value="InterPro"/>
</dbReference>
<dbReference type="PANTHER" id="PTHR33337">
    <property type="entry name" value="GFA DOMAIN-CONTAINING PROTEIN"/>
    <property type="match status" value="1"/>
</dbReference>
<dbReference type="InterPro" id="IPR006913">
    <property type="entry name" value="CENP-V/GFA"/>
</dbReference>
<evidence type="ECO:0000256" key="4">
    <source>
        <dbReference type="ARBA" id="ARBA00023239"/>
    </source>
</evidence>
<gene>
    <name evidence="6" type="ORF">BDV30DRAFT_235263</name>
</gene>
<keyword evidence="2" id="KW-0479">Metal-binding</keyword>
<keyword evidence="7" id="KW-1185">Reference proteome</keyword>
<dbReference type="EMBL" id="ML732774">
    <property type="protein sequence ID" value="KAB8277015.1"/>
    <property type="molecule type" value="Genomic_DNA"/>
</dbReference>
<dbReference type="Proteomes" id="UP000326289">
    <property type="component" value="Unassembled WGS sequence"/>
</dbReference>
<accession>A0A5N6JDT9</accession>
<dbReference type="SUPFAM" id="SSF51316">
    <property type="entry name" value="Mss4-like"/>
    <property type="match status" value="1"/>
</dbReference>
<evidence type="ECO:0000313" key="7">
    <source>
        <dbReference type="Proteomes" id="UP000326289"/>
    </source>
</evidence>
<proteinExistence type="inferred from homology"/>